<evidence type="ECO:0000313" key="5">
    <source>
        <dbReference type="Proteomes" id="UP001160148"/>
    </source>
</evidence>
<sequence>MDNLNSTSNVTTPSVQKSNTQKTFAETTANVQFPKKDQAVIFNTIEDLPQIEYIRAFSQLTDPNNIKFASRISNNRFCIYFANKNIVEQIITKQPFIVINNKEIAFRRLINQAKRIIVSNVQPVIPHDVITNAFNNLSIKIVSPITFMKAGFANDEFNHIGSFRRQLYIHPDDINKMPSSILINFEQTDYRIFLSDDTVICYLCKQTGHTSNYCKKEIINKSQTIFVENPNHVSNNTDADNSMLIDSNSNSEFHTTLHNNSNPIINHTETDNNVLIDLSTNSGDKNIKTNIENIVEQASKNPPPTQTPSQTPKRPASSTSSTSPSINPSNVNNQINSSSSQINTQIQQPKKVTLSDKLLDSAKTPQPQLKKQKRSNSLEQIILKLDQTLEPAKIAFETIPNLKINFTQLKFIIENTIGVPNPMSIIQPFNLSAMEMIVIIDTIRPKIKNTAFKNRISKLYQIILDSTVSGDPVSTE</sequence>
<feature type="region of interest" description="Disordered" evidence="1">
    <location>
        <begin position="1"/>
        <end position="21"/>
    </location>
</feature>
<dbReference type="AlphaFoldDB" id="A0AAV0W2E2"/>
<evidence type="ECO:0008006" key="6">
    <source>
        <dbReference type="Google" id="ProtNLM"/>
    </source>
</evidence>
<dbReference type="EMBL" id="CARXXK010000001">
    <property type="protein sequence ID" value="CAI6349942.1"/>
    <property type="molecule type" value="Genomic_DNA"/>
</dbReference>
<feature type="compositionally biased region" description="Low complexity" evidence="1">
    <location>
        <begin position="307"/>
        <end position="349"/>
    </location>
</feature>
<accession>A0AAV0W2E2</accession>
<proteinExistence type="predicted"/>
<dbReference type="EMBL" id="CARXXK010000002">
    <property type="protein sequence ID" value="CAI6353700.1"/>
    <property type="molecule type" value="Genomic_DNA"/>
</dbReference>
<dbReference type="Proteomes" id="UP001160148">
    <property type="component" value="Unassembled WGS sequence"/>
</dbReference>
<name>A0AAV0W2E2_9HEMI</name>
<reference evidence="2 5" key="1">
    <citation type="submission" date="2023-01" db="EMBL/GenBank/DDBJ databases">
        <authorList>
            <person name="Whitehead M."/>
        </authorList>
    </citation>
    <scope>NUCLEOTIDE SEQUENCE [LARGE SCALE GENOMIC DNA]</scope>
</reference>
<evidence type="ECO:0000313" key="3">
    <source>
        <dbReference type="EMBL" id="CAI6351882.1"/>
    </source>
</evidence>
<organism evidence="2 5">
    <name type="scientific">Macrosiphum euphorbiae</name>
    <name type="common">potato aphid</name>
    <dbReference type="NCBI Taxonomy" id="13131"/>
    <lineage>
        <taxon>Eukaryota</taxon>
        <taxon>Metazoa</taxon>
        <taxon>Ecdysozoa</taxon>
        <taxon>Arthropoda</taxon>
        <taxon>Hexapoda</taxon>
        <taxon>Insecta</taxon>
        <taxon>Pterygota</taxon>
        <taxon>Neoptera</taxon>
        <taxon>Paraneoptera</taxon>
        <taxon>Hemiptera</taxon>
        <taxon>Sternorrhyncha</taxon>
        <taxon>Aphidomorpha</taxon>
        <taxon>Aphidoidea</taxon>
        <taxon>Aphididae</taxon>
        <taxon>Macrosiphini</taxon>
        <taxon>Macrosiphum</taxon>
    </lineage>
</organism>
<feature type="region of interest" description="Disordered" evidence="1">
    <location>
        <begin position="295"/>
        <end position="351"/>
    </location>
</feature>
<evidence type="ECO:0000313" key="4">
    <source>
        <dbReference type="EMBL" id="CAI6353700.1"/>
    </source>
</evidence>
<dbReference type="EMBL" id="CARXXK010000001">
    <property type="protein sequence ID" value="CAI6351882.1"/>
    <property type="molecule type" value="Genomic_DNA"/>
</dbReference>
<comment type="caution">
    <text evidence="2">The sequence shown here is derived from an EMBL/GenBank/DDBJ whole genome shotgun (WGS) entry which is preliminary data.</text>
</comment>
<evidence type="ECO:0000256" key="1">
    <source>
        <dbReference type="SAM" id="MobiDB-lite"/>
    </source>
</evidence>
<keyword evidence="5" id="KW-1185">Reference proteome</keyword>
<gene>
    <name evidence="2" type="ORF">MEUPH1_LOCUS6453</name>
    <name evidence="3" type="ORF">MEUPH1_LOCUS8189</name>
    <name evidence="4" type="ORF">MEUPH1_LOCUS9790</name>
</gene>
<evidence type="ECO:0000313" key="2">
    <source>
        <dbReference type="EMBL" id="CAI6349942.1"/>
    </source>
</evidence>
<protein>
    <recommendedName>
        <fullName evidence="6">CCHC-type domain-containing protein</fullName>
    </recommendedName>
</protein>